<dbReference type="AlphaFoldDB" id="A0A8T2AIV2"/>
<gene>
    <name evidence="2" type="ORF">ISN44_As09g004430</name>
</gene>
<evidence type="ECO:0000313" key="2">
    <source>
        <dbReference type="EMBL" id="KAG7572046.1"/>
    </source>
</evidence>
<organism evidence="2 3">
    <name type="scientific">Arabidopsis suecica</name>
    <name type="common">Swedish thale-cress</name>
    <name type="synonym">Cardaminopsis suecica</name>
    <dbReference type="NCBI Taxonomy" id="45249"/>
    <lineage>
        <taxon>Eukaryota</taxon>
        <taxon>Viridiplantae</taxon>
        <taxon>Streptophyta</taxon>
        <taxon>Embryophyta</taxon>
        <taxon>Tracheophyta</taxon>
        <taxon>Spermatophyta</taxon>
        <taxon>Magnoliopsida</taxon>
        <taxon>eudicotyledons</taxon>
        <taxon>Gunneridae</taxon>
        <taxon>Pentapetalae</taxon>
        <taxon>rosids</taxon>
        <taxon>malvids</taxon>
        <taxon>Brassicales</taxon>
        <taxon>Brassicaceae</taxon>
        <taxon>Camelineae</taxon>
        <taxon>Arabidopsis</taxon>
    </lineage>
</organism>
<name>A0A8T2AIV2_ARASU</name>
<protein>
    <submittedName>
        <fullName evidence="2">Uncharacterized protein</fullName>
    </submittedName>
</protein>
<feature type="non-terminal residue" evidence="2">
    <location>
        <position position="90"/>
    </location>
</feature>
<keyword evidence="1" id="KW-0732">Signal</keyword>
<feature type="chain" id="PRO_5035942775" evidence="1">
    <location>
        <begin position="30"/>
        <end position="90"/>
    </location>
</feature>
<accession>A0A8T2AIV2</accession>
<reference evidence="2 3" key="1">
    <citation type="submission" date="2020-12" db="EMBL/GenBank/DDBJ databases">
        <title>Concerted genomic and epigenomic changes stabilize Arabidopsis allopolyploids.</title>
        <authorList>
            <person name="Chen Z."/>
        </authorList>
    </citation>
    <scope>NUCLEOTIDE SEQUENCE [LARGE SCALE GENOMIC DNA]</scope>
    <source>
        <strain evidence="2">As9502</strain>
        <tissue evidence="2">Leaf</tissue>
    </source>
</reference>
<comment type="caution">
    <text evidence="2">The sequence shown here is derived from an EMBL/GenBank/DDBJ whole genome shotgun (WGS) entry which is preliminary data.</text>
</comment>
<dbReference type="EMBL" id="JAEFBJ010000009">
    <property type="protein sequence ID" value="KAG7572046.1"/>
    <property type="molecule type" value="Genomic_DNA"/>
</dbReference>
<evidence type="ECO:0000313" key="3">
    <source>
        <dbReference type="Proteomes" id="UP000694251"/>
    </source>
</evidence>
<sequence length="90" mass="10077">MASSVNGVVFVVSLMIVLLISTGIQNGYAEKVTTYCEKIRSKTAPHDICKKKNGNAVCKETCFTRESYNNGRCLILPKTTKLDCYCYHFD</sequence>
<keyword evidence="3" id="KW-1185">Reference proteome</keyword>
<proteinExistence type="predicted"/>
<feature type="signal peptide" evidence="1">
    <location>
        <begin position="1"/>
        <end position="29"/>
    </location>
</feature>
<dbReference type="Proteomes" id="UP000694251">
    <property type="component" value="Chromosome 9"/>
</dbReference>
<dbReference type="OrthoDB" id="1057406at2759"/>
<evidence type="ECO:0000256" key="1">
    <source>
        <dbReference type="SAM" id="SignalP"/>
    </source>
</evidence>